<comment type="caution">
    <text evidence="3">The sequence shown here is derived from an EMBL/GenBank/DDBJ whole genome shotgun (WGS) entry which is preliminary data.</text>
</comment>
<gene>
    <name evidence="3" type="ORF">EYF80_068040</name>
</gene>
<evidence type="ECO:0000256" key="1">
    <source>
        <dbReference type="SAM" id="MobiDB-lite"/>
    </source>
</evidence>
<evidence type="ECO:0000313" key="3">
    <source>
        <dbReference type="EMBL" id="TNN21848.1"/>
    </source>
</evidence>
<dbReference type="AlphaFoldDB" id="A0A4Z2DZG3"/>
<feature type="chain" id="PRO_5021311357" evidence="2">
    <location>
        <begin position="40"/>
        <end position="66"/>
    </location>
</feature>
<feature type="region of interest" description="Disordered" evidence="1">
    <location>
        <begin position="42"/>
        <end position="66"/>
    </location>
</feature>
<accession>A0A4Z2DZG3</accession>
<keyword evidence="4" id="KW-1185">Reference proteome</keyword>
<organism evidence="3 4">
    <name type="scientific">Liparis tanakae</name>
    <name type="common">Tanaka's snailfish</name>
    <dbReference type="NCBI Taxonomy" id="230148"/>
    <lineage>
        <taxon>Eukaryota</taxon>
        <taxon>Metazoa</taxon>
        <taxon>Chordata</taxon>
        <taxon>Craniata</taxon>
        <taxon>Vertebrata</taxon>
        <taxon>Euteleostomi</taxon>
        <taxon>Actinopterygii</taxon>
        <taxon>Neopterygii</taxon>
        <taxon>Teleostei</taxon>
        <taxon>Neoteleostei</taxon>
        <taxon>Acanthomorphata</taxon>
        <taxon>Eupercaria</taxon>
        <taxon>Perciformes</taxon>
        <taxon>Cottioidei</taxon>
        <taxon>Cottales</taxon>
        <taxon>Liparidae</taxon>
        <taxon>Liparis</taxon>
    </lineage>
</organism>
<sequence>MGSVSRGRWRKGAWPAPADGMASWLLAALLLALLTASLARPPLTATTEEEEAEATAEPEGEGEEPV</sequence>
<name>A0A4Z2DZG3_9TELE</name>
<dbReference type="Proteomes" id="UP000314294">
    <property type="component" value="Unassembled WGS sequence"/>
</dbReference>
<dbReference type="EMBL" id="SRLO01025527">
    <property type="protein sequence ID" value="TNN21848.1"/>
    <property type="molecule type" value="Genomic_DNA"/>
</dbReference>
<proteinExistence type="predicted"/>
<feature type="compositionally biased region" description="Acidic residues" evidence="1">
    <location>
        <begin position="47"/>
        <end position="66"/>
    </location>
</feature>
<reference evidence="3 4" key="1">
    <citation type="submission" date="2019-03" db="EMBL/GenBank/DDBJ databases">
        <title>First draft genome of Liparis tanakae, snailfish: a comprehensive survey of snailfish specific genes.</title>
        <authorList>
            <person name="Kim W."/>
            <person name="Song I."/>
            <person name="Jeong J.-H."/>
            <person name="Kim D."/>
            <person name="Kim S."/>
            <person name="Ryu S."/>
            <person name="Song J.Y."/>
            <person name="Lee S.K."/>
        </authorList>
    </citation>
    <scope>NUCLEOTIDE SEQUENCE [LARGE SCALE GENOMIC DNA]</scope>
    <source>
        <tissue evidence="3">Muscle</tissue>
    </source>
</reference>
<evidence type="ECO:0000313" key="4">
    <source>
        <dbReference type="Proteomes" id="UP000314294"/>
    </source>
</evidence>
<feature type="signal peptide" evidence="2">
    <location>
        <begin position="1"/>
        <end position="39"/>
    </location>
</feature>
<keyword evidence="2" id="KW-0732">Signal</keyword>
<protein>
    <submittedName>
        <fullName evidence="3">Uncharacterized protein</fullName>
    </submittedName>
</protein>
<evidence type="ECO:0000256" key="2">
    <source>
        <dbReference type="SAM" id="SignalP"/>
    </source>
</evidence>